<dbReference type="Gene3D" id="3.40.1390.20">
    <property type="entry name" value="HprK N-terminal domain-like"/>
    <property type="match status" value="1"/>
</dbReference>
<name>A0A0S7WU40_UNCT6</name>
<dbReference type="GO" id="GO:0016301">
    <property type="term" value="F:kinase activity"/>
    <property type="evidence" value="ECO:0007669"/>
    <property type="project" value="UniProtKB-KW"/>
</dbReference>
<keyword evidence="2" id="KW-0418">Kinase</keyword>
<dbReference type="EMBL" id="LIZS01000014">
    <property type="protein sequence ID" value="KPJ53710.1"/>
    <property type="molecule type" value="Genomic_DNA"/>
</dbReference>
<comment type="caution">
    <text evidence="2">The sequence shown here is derived from an EMBL/GenBank/DDBJ whole genome shotgun (WGS) entry which is preliminary data.</text>
</comment>
<feature type="domain" description="DRTGG" evidence="1">
    <location>
        <begin position="35"/>
        <end position="105"/>
    </location>
</feature>
<dbReference type="STRING" id="1703770.AMJ39_03530"/>
<dbReference type="SUPFAM" id="SSF75138">
    <property type="entry name" value="HprK N-terminal domain-like"/>
    <property type="match status" value="1"/>
</dbReference>
<sequence>MKLSEIVDRLDLSVRSGKEKLGEDVTGGYASDLLSDVIANSNEGDIWITLQIHQNIVAVASMNKLAGIVLVNGREPEEGTLEAAEQEAMPIMVTDMPTFEVVGKLYELGISGTR</sequence>
<evidence type="ECO:0000313" key="2">
    <source>
        <dbReference type="EMBL" id="KPJ53710.1"/>
    </source>
</evidence>
<dbReference type="InterPro" id="IPR028979">
    <property type="entry name" value="Ser_kin/Pase_Hpr-like_N_sf"/>
</dbReference>
<evidence type="ECO:0000313" key="3">
    <source>
        <dbReference type="Proteomes" id="UP000052008"/>
    </source>
</evidence>
<dbReference type="PATRIC" id="fig|1703770.3.peg.1519"/>
<keyword evidence="2" id="KW-0808">Transferase</keyword>
<dbReference type="Pfam" id="PF07085">
    <property type="entry name" value="DRTGG"/>
    <property type="match status" value="1"/>
</dbReference>
<reference evidence="2 3" key="1">
    <citation type="journal article" date="2015" name="Microbiome">
        <title>Genomic resolution of linkages in carbon, nitrogen, and sulfur cycling among widespread estuary sediment bacteria.</title>
        <authorList>
            <person name="Baker B.J."/>
            <person name="Lazar C.S."/>
            <person name="Teske A.P."/>
            <person name="Dick G.J."/>
        </authorList>
    </citation>
    <scope>NUCLEOTIDE SEQUENCE [LARGE SCALE GENOMIC DNA]</scope>
    <source>
        <strain evidence="2">DG_24</strain>
    </source>
</reference>
<dbReference type="Proteomes" id="UP000052008">
    <property type="component" value="Unassembled WGS sequence"/>
</dbReference>
<evidence type="ECO:0000259" key="1">
    <source>
        <dbReference type="Pfam" id="PF07085"/>
    </source>
</evidence>
<gene>
    <name evidence="2" type="ORF">AMJ39_03530</name>
</gene>
<dbReference type="InterPro" id="IPR010766">
    <property type="entry name" value="DRTGG"/>
</dbReference>
<proteinExistence type="predicted"/>
<accession>A0A0S7WU40</accession>
<protein>
    <submittedName>
        <fullName evidence="2">Serine kinase</fullName>
    </submittedName>
</protein>
<organism evidence="2 3">
    <name type="scientific">candidate division TA06 bacterium DG_24</name>
    <dbReference type="NCBI Taxonomy" id="1703770"/>
    <lineage>
        <taxon>Bacteria</taxon>
        <taxon>Bacteria division TA06</taxon>
    </lineage>
</organism>
<dbReference type="AlphaFoldDB" id="A0A0S7WU40"/>